<dbReference type="Pfam" id="PF20160">
    <property type="entry name" value="C-JID"/>
    <property type="match status" value="1"/>
</dbReference>
<dbReference type="PRINTS" id="PR00364">
    <property type="entry name" value="DISEASERSIST"/>
</dbReference>
<dbReference type="Gene3D" id="1.10.8.430">
    <property type="entry name" value="Helical domain of apoptotic protease-activating factors"/>
    <property type="match status" value="1"/>
</dbReference>
<dbReference type="Gene3D" id="3.40.50.10140">
    <property type="entry name" value="Toll/interleukin-1 receptor homology (TIR) domain"/>
    <property type="match status" value="1"/>
</dbReference>
<dbReference type="SMART" id="SM00255">
    <property type="entry name" value="TIR"/>
    <property type="match status" value="1"/>
</dbReference>
<accession>A0A6J0KN73</accession>
<dbReference type="GO" id="GO:0006952">
    <property type="term" value="P:defense response"/>
    <property type="evidence" value="ECO:0007669"/>
    <property type="project" value="UniProtKB-KW"/>
</dbReference>
<dbReference type="InterPro" id="IPR058192">
    <property type="entry name" value="WHD_ROQ1-like"/>
</dbReference>
<dbReference type="InterPro" id="IPR042197">
    <property type="entry name" value="Apaf_helical"/>
</dbReference>
<dbReference type="KEGG" id="rsz:108820537"/>
<feature type="domain" description="TIR" evidence="8">
    <location>
        <begin position="15"/>
        <end position="179"/>
    </location>
</feature>
<dbReference type="RefSeq" id="XP_018448996.1">
    <property type="nucleotide sequence ID" value="XM_018593494.2"/>
</dbReference>
<dbReference type="GO" id="GO:0007165">
    <property type="term" value="P:signal transduction"/>
    <property type="evidence" value="ECO:0007669"/>
    <property type="project" value="InterPro"/>
</dbReference>
<dbReference type="AlphaFoldDB" id="A0A6J0KN73"/>
<evidence type="ECO:0000256" key="5">
    <source>
        <dbReference type="ARBA" id="ARBA00022821"/>
    </source>
</evidence>
<dbReference type="Gene3D" id="3.80.10.10">
    <property type="entry name" value="Ribonuclease Inhibitor"/>
    <property type="match status" value="2"/>
</dbReference>
<keyword evidence="6" id="KW-0520">NAD</keyword>
<dbReference type="PANTHER" id="PTHR11017:SF561">
    <property type="entry name" value="ADP-RIBOSYL CYCLASE_CYCLIC ADP-RIBOSE HYDROLASE"/>
    <property type="match status" value="1"/>
</dbReference>
<dbReference type="SUPFAM" id="SSF52200">
    <property type="entry name" value="Toll/Interleukin receptor TIR domain"/>
    <property type="match status" value="1"/>
</dbReference>
<proteinExistence type="predicted"/>
<dbReference type="InterPro" id="IPR044974">
    <property type="entry name" value="Disease_R_plants"/>
</dbReference>
<dbReference type="FunFam" id="3.40.50.300:FF:001002">
    <property type="entry name" value="Disease resistance protein (TIR-NBS-LRR class)"/>
    <property type="match status" value="1"/>
</dbReference>
<keyword evidence="3" id="KW-0677">Repeat</keyword>
<dbReference type="InterPro" id="IPR000157">
    <property type="entry name" value="TIR_dom"/>
</dbReference>
<reference evidence="10" key="1">
    <citation type="submission" date="2025-08" db="UniProtKB">
        <authorList>
            <consortium name="RefSeq"/>
        </authorList>
    </citation>
    <scope>IDENTIFICATION</scope>
    <source>
        <tissue evidence="10">Leaf</tissue>
    </source>
</reference>
<dbReference type="SMART" id="SM00382">
    <property type="entry name" value="AAA"/>
    <property type="match status" value="1"/>
</dbReference>
<sequence length="1091" mass="123574">MASSSSLTLLSPPFSSHHVFPSFHGADVRKSILSHIVKELKSKGIDLFIDNDIERSKLIGTALVEAIRGSRIAIVLLSQNYASSTWCLNELVEIIKCRKEFGQTVISLFYQVDPTHVKKQTGDFGKVFKKTCQGKTEEEIRRWQHALTEVAQLAGYHSTNWETEAEMIEAIATDVSNKLNLSAPSSDFDDLVGMESHMTQLEPLLQLDSSKVRKIGIWGPPGIGKTTIARYFFNRHARDFQMSVFMGNIKRKHAAMACSDDYSVKLKLQKKIMSKLTNDKDTKVQHLGVAKDRLKHKKVLVVLDDVDRSAQVEAMANETWFGPGSRILVTTEDQKVLKSSGIDHILKVNLPSYGQALQMFCMYAFDQKYPKDGFEKLAWEVMPLVGRLPLGLRVMGSYFRGMSEQEWTEALPRLRTHLDRDREIENILKFSYDALCDEDKSLFLHIACFFYDELGEIEIVKSCLASCFLDVSQGLHILAEKSLITMKNGSIHMAELLLQLGRKIVREENVSEPWKRRFLHDAEDIEEVLNDDKIGSSNVRGINLHWKDYITCTNERAFKGLSNLQFLRINGLGISPQKEDYISQRLRVLIWDRSEMTCFPSNFNPKFLVKLEMPDSKHVKFWEGIKPLNNLKWMDLSYSDRLKELPDLSTAVNLQELSLRGCESLVKLPSSIGNAINLRKLNLTECSGLVEIPSSIGNAINLRELNLKFCESLVEIPSSITTITYLKINDLNDCSSLVELPFNIETVLDPTKIDLSGCSSLVELPFSIGNAIDLQELDLSNCSSLTKLPSSMRNLHRLSELELRGCSKLEVNLANINLESIEVLDLSGCSSLKSYHESSTETGELDPWRRRISRLQRLYICRMKKLVSLPQLPDSLSYVDASNCESLERLDCSFGNPDILLNFKDCFKLNQEAKDLIIQTPTNQYAVFPAEEVPSCFTYRSSGSSVNVKLNRLPLGTSTKFKACIIFGGEGERGYRGADVCCSITSGGNPLISCYKRIKRVYLNTSDFAHLYTFEVEVKTEEVTSTDLTFEFDLSYEDWRRTFKTLEVKECGILQLPEVSLLNFTDVVGDYEPSDMELVREDDGDKRLLIF</sequence>
<keyword evidence="4" id="KW-0378">Hydrolase</keyword>
<dbReference type="InterPro" id="IPR001611">
    <property type="entry name" value="Leu-rich_rpt"/>
</dbReference>
<evidence type="ECO:0000256" key="1">
    <source>
        <dbReference type="ARBA" id="ARBA00011982"/>
    </source>
</evidence>
<dbReference type="Pfam" id="PF23282">
    <property type="entry name" value="WHD_ROQ1"/>
    <property type="match status" value="1"/>
</dbReference>
<evidence type="ECO:0000256" key="2">
    <source>
        <dbReference type="ARBA" id="ARBA00022614"/>
    </source>
</evidence>
<keyword evidence="5" id="KW-0611">Plant defense</keyword>
<dbReference type="FunFam" id="1.10.8.430:FF:000002">
    <property type="entry name" value="Disease resistance protein (TIR-NBS-LRR class)"/>
    <property type="match status" value="1"/>
</dbReference>
<gene>
    <name evidence="10" type="primary">LOC108820537</name>
</gene>
<keyword evidence="9" id="KW-1185">Reference proteome</keyword>
<dbReference type="Pfam" id="PF00560">
    <property type="entry name" value="LRR_1"/>
    <property type="match status" value="1"/>
</dbReference>
<evidence type="ECO:0000259" key="8">
    <source>
        <dbReference type="PROSITE" id="PS50104"/>
    </source>
</evidence>
<dbReference type="Pfam" id="PF07725">
    <property type="entry name" value="LRR_3"/>
    <property type="match status" value="1"/>
</dbReference>
<evidence type="ECO:0000313" key="10">
    <source>
        <dbReference type="RefSeq" id="XP_018448996.1"/>
    </source>
</evidence>
<dbReference type="SUPFAM" id="SSF52058">
    <property type="entry name" value="L domain-like"/>
    <property type="match status" value="1"/>
</dbReference>
<dbReference type="InterPro" id="IPR036390">
    <property type="entry name" value="WH_DNA-bd_sf"/>
</dbReference>
<dbReference type="InterPro" id="IPR032675">
    <property type="entry name" value="LRR_dom_sf"/>
</dbReference>
<dbReference type="EC" id="3.2.2.6" evidence="1"/>
<dbReference type="InterPro" id="IPR011713">
    <property type="entry name" value="Leu-rich_rpt_3"/>
</dbReference>
<dbReference type="InterPro" id="IPR003593">
    <property type="entry name" value="AAA+_ATPase"/>
</dbReference>
<dbReference type="PROSITE" id="PS50104">
    <property type="entry name" value="TIR"/>
    <property type="match status" value="1"/>
</dbReference>
<dbReference type="SUPFAM" id="SSF52540">
    <property type="entry name" value="P-loop containing nucleoside triphosphate hydrolases"/>
    <property type="match status" value="1"/>
</dbReference>
<dbReference type="InterPro" id="IPR035897">
    <property type="entry name" value="Toll_tir_struct_dom_sf"/>
</dbReference>
<name>A0A6J0KN73_RAPSA</name>
<dbReference type="OrthoDB" id="1109224at2759"/>
<evidence type="ECO:0000256" key="7">
    <source>
        <dbReference type="ARBA" id="ARBA00047304"/>
    </source>
</evidence>
<dbReference type="Gene3D" id="3.40.50.300">
    <property type="entry name" value="P-loop containing nucleotide triphosphate hydrolases"/>
    <property type="match status" value="1"/>
</dbReference>
<dbReference type="Proteomes" id="UP000504610">
    <property type="component" value="Unplaced"/>
</dbReference>
<dbReference type="InterPro" id="IPR002182">
    <property type="entry name" value="NB-ARC"/>
</dbReference>
<evidence type="ECO:0000256" key="3">
    <source>
        <dbReference type="ARBA" id="ARBA00022737"/>
    </source>
</evidence>
<dbReference type="InterPro" id="IPR027417">
    <property type="entry name" value="P-loop_NTPase"/>
</dbReference>
<dbReference type="FunFam" id="3.40.50.10140:FF:000007">
    <property type="entry name" value="Disease resistance protein (TIR-NBS-LRR class)"/>
    <property type="match status" value="1"/>
</dbReference>
<dbReference type="GO" id="GO:0061809">
    <property type="term" value="F:NAD+ nucleosidase activity, cyclic ADP-ribose generating"/>
    <property type="evidence" value="ECO:0007669"/>
    <property type="project" value="UniProtKB-EC"/>
</dbReference>
<dbReference type="SUPFAM" id="SSF46785">
    <property type="entry name" value="Winged helix' DNA-binding domain"/>
    <property type="match status" value="1"/>
</dbReference>
<evidence type="ECO:0000256" key="6">
    <source>
        <dbReference type="ARBA" id="ARBA00023027"/>
    </source>
</evidence>
<dbReference type="GO" id="GO:0043531">
    <property type="term" value="F:ADP binding"/>
    <property type="evidence" value="ECO:0007669"/>
    <property type="project" value="InterPro"/>
</dbReference>
<evidence type="ECO:0000256" key="4">
    <source>
        <dbReference type="ARBA" id="ARBA00022801"/>
    </source>
</evidence>
<dbReference type="PANTHER" id="PTHR11017">
    <property type="entry name" value="LEUCINE-RICH REPEAT-CONTAINING PROTEIN"/>
    <property type="match status" value="1"/>
</dbReference>
<dbReference type="Pfam" id="PF01582">
    <property type="entry name" value="TIR"/>
    <property type="match status" value="1"/>
</dbReference>
<organism evidence="9 10">
    <name type="scientific">Raphanus sativus</name>
    <name type="common">Radish</name>
    <name type="synonym">Raphanus raphanistrum var. sativus</name>
    <dbReference type="NCBI Taxonomy" id="3726"/>
    <lineage>
        <taxon>Eukaryota</taxon>
        <taxon>Viridiplantae</taxon>
        <taxon>Streptophyta</taxon>
        <taxon>Embryophyta</taxon>
        <taxon>Tracheophyta</taxon>
        <taxon>Spermatophyta</taxon>
        <taxon>Magnoliopsida</taxon>
        <taxon>eudicotyledons</taxon>
        <taxon>Gunneridae</taxon>
        <taxon>Pentapetalae</taxon>
        <taxon>rosids</taxon>
        <taxon>malvids</taxon>
        <taxon>Brassicales</taxon>
        <taxon>Brassicaceae</taxon>
        <taxon>Brassiceae</taxon>
        <taxon>Raphanus</taxon>
    </lineage>
</organism>
<dbReference type="InterPro" id="IPR045344">
    <property type="entry name" value="C-JID"/>
</dbReference>
<evidence type="ECO:0000313" key="9">
    <source>
        <dbReference type="Proteomes" id="UP000504610"/>
    </source>
</evidence>
<comment type="catalytic activity">
    <reaction evidence="7">
        <text>NAD(+) + H2O = ADP-D-ribose + nicotinamide + H(+)</text>
        <dbReference type="Rhea" id="RHEA:16301"/>
        <dbReference type="ChEBI" id="CHEBI:15377"/>
        <dbReference type="ChEBI" id="CHEBI:15378"/>
        <dbReference type="ChEBI" id="CHEBI:17154"/>
        <dbReference type="ChEBI" id="CHEBI:57540"/>
        <dbReference type="ChEBI" id="CHEBI:57967"/>
        <dbReference type="EC" id="3.2.2.6"/>
    </reaction>
    <physiologicalReaction direction="left-to-right" evidence="7">
        <dbReference type="Rhea" id="RHEA:16302"/>
    </physiologicalReaction>
</comment>
<protein>
    <recommendedName>
        <fullName evidence="1">ADP-ribosyl cyclase/cyclic ADP-ribose hydrolase</fullName>
        <ecNumber evidence="1">3.2.2.6</ecNumber>
    </recommendedName>
</protein>
<dbReference type="Pfam" id="PF00931">
    <property type="entry name" value="NB-ARC"/>
    <property type="match status" value="1"/>
</dbReference>
<dbReference type="GeneID" id="108820537"/>
<keyword evidence="2" id="KW-0433">Leucine-rich repeat</keyword>